<dbReference type="EMBL" id="GGEC01073638">
    <property type="protein sequence ID" value="MBX54122.1"/>
    <property type="molecule type" value="Transcribed_RNA"/>
</dbReference>
<proteinExistence type="predicted"/>
<dbReference type="AlphaFoldDB" id="A0A2P2PHG5"/>
<sequence length="31" mass="3320">MIGCFISMPAAHTFPSPPARGSFDLSTIYFG</sequence>
<protein>
    <submittedName>
        <fullName evidence="1">Uncharacterized protein</fullName>
    </submittedName>
</protein>
<reference evidence="1" key="1">
    <citation type="submission" date="2018-02" db="EMBL/GenBank/DDBJ databases">
        <title>Rhizophora mucronata_Transcriptome.</title>
        <authorList>
            <person name="Meera S.P."/>
            <person name="Sreeshan A."/>
            <person name="Augustine A."/>
        </authorList>
    </citation>
    <scope>NUCLEOTIDE SEQUENCE</scope>
    <source>
        <tissue evidence="1">Leaf</tissue>
    </source>
</reference>
<accession>A0A2P2PHG5</accession>
<evidence type="ECO:0000313" key="1">
    <source>
        <dbReference type="EMBL" id="MBX54122.1"/>
    </source>
</evidence>
<organism evidence="1">
    <name type="scientific">Rhizophora mucronata</name>
    <name type="common">Asiatic mangrove</name>
    <dbReference type="NCBI Taxonomy" id="61149"/>
    <lineage>
        <taxon>Eukaryota</taxon>
        <taxon>Viridiplantae</taxon>
        <taxon>Streptophyta</taxon>
        <taxon>Embryophyta</taxon>
        <taxon>Tracheophyta</taxon>
        <taxon>Spermatophyta</taxon>
        <taxon>Magnoliopsida</taxon>
        <taxon>eudicotyledons</taxon>
        <taxon>Gunneridae</taxon>
        <taxon>Pentapetalae</taxon>
        <taxon>rosids</taxon>
        <taxon>fabids</taxon>
        <taxon>Malpighiales</taxon>
        <taxon>Rhizophoraceae</taxon>
        <taxon>Rhizophora</taxon>
    </lineage>
</organism>
<name>A0A2P2PHG5_RHIMU</name>